<evidence type="ECO:0000313" key="3">
    <source>
        <dbReference type="Proteomes" id="UP001500751"/>
    </source>
</evidence>
<accession>A0ABN2V913</accession>
<feature type="compositionally biased region" description="Polar residues" evidence="1">
    <location>
        <begin position="56"/>
        <end position="67"/>
    </location>
</feature>
<feature type="compositionally biased region" description="Low complexity" evidence="1">
    <location>
        <begin position="35"/>
        <end position="55"/>
    </location>
</feature>
<keyword evidence="3" id="KW-1185">Reference proteome</keyword>
<reference evidence="2 3" key="1">
    <citation type="journal article" date="2019" name="Int. J. Syst. Evol. Microbiol.">
        <title>The Global Catalogue of Microorganisms (GCM) 10K type strain sequencing project: providing services to taxonomists for standard genome sequencing and annotation.</title>
        <authorList>
            <consortium name="The Broad Institute Genomics Platform"/>
            <consortium name="The Broad Institute Genome Sequencing Center for Infectious Disease"/>
            <person name="Wu L."/>
            <person name="Ma J."/>
        </authorList>
    </citation>
    <scope>NUCLEOTIDE SEQUENCE [LARGE SCALE GENOMIC DNA]</scope>
    <source>
        <strain evidence="2 3">JCM 16014</strain>
    </source>
</reference>
<dbReference type="Proteomes" id="UP001500751">
    <property type="component" value="Unassembled WGS sequence"/>
</dbReference>
<name>A0ABN2V913_9ACTN</name>
<feature type="compositionally biased region" description="Polar residues" evidence="1">
    <location>
        <begin position="21"/>
        <end position="33"/>
    </location>
</feature>
<proteinExistence type="predicted"/>
<feature type="compositionally biased region" description="Low complexity" evidence="1">
    <location>
        <begin position="1"/>
        <end position="20"/>
    </location>
</feature>
<sequence>MVNARSIPSSTSASGGSRNTCPDTSPTPESTATDPPGATAEEARATAPQAADTIANTVTTNTARAPN</sequence>
<protein>
    <submittedName>
        <fullName evidence="2">Uncharacterized protein</fullName>
    </submittedName>
</protein>
<feature type="region of interest" description="Disordered" evidence="1">
    <location>
        <begin position="1"/>
        <end position="67"/>
    </location>
</feature>
<dbReference type="EMBL" id="BAAAQN010000060">
    <property type="protein sequence ID" value="GAA2054951.1"/>
    <property type="molecule type" value="Genomic_DNA"/>
</dbReference>
<gene>
    <name evidence="2" type="ORF">GCM10009839_74210</name>
</gene>
<comment type="caution">
    <text evidence="2">The sequence shown here is derived from an EMBL/GenBank/DDBJ whole genome shotgun (WGS) entry which is preliminary data.</text>
</comment>
<organism evidence="2 3">
    <name type="scientific">Catenulispora yoronensis</name>
    <dbReference type="NCBI Taxonomy" id="450799"/>
    <lineage>
        <taxon>Bacteria</taxon>
        <taxon>Bacillati</taxon>
        <taxon>Actinomycetota</taxon>
        <taxon>Actinomycetes</taxon>
        <taxon>Catenulisporales</taxon>
        <taxon>Catenulisporaceae</taxon>
        <taxon>Catenulispora</taxon>
    </lineage>
</organism>
<evidence type="ECO:0000256" key="1">
    <source>
        <dbReference type="SAM" id="MobiDB-lite"/>
    </source>
</evidence>
<evidence type="ECO:0000313" key="2">
    <source>
        <dbReference type="EMBL" id="GAA2054951.1"/>
    </source>
</evidence>